<protein>
    <submittedName>
        <fullName evidence="5">TetR family transcriptional regulator</fullName>
    </submittedName>
</protein>
<dbReference type="InterPro" id="IPR001647">
    <property type="entry name" value="HTH_TetR"/>
</dbReference>
<evidence type="ECO:0000256" key="3">
    <source>
        <dbReference type="SAM" id="MobiDB-lite"/>
    </source>
</evidence>
<gene>
    <name evidence="5" type="ORF">AQPW35_32460</name>
</gene>
<feature type="DNA-binding region" description="H-T-H motif" evidence="2">
    <location>
        <begin position="46"/>
        <end position="65"/>
    </location>
</feature>
<feature type="region of interest" description="Disordered" evidence="3">
    <location>
        <begin position="1"/>
        <end position="23"/>
    </location>
</feature>
<dbReference type="GO" id="GO:0003677">
    <property type="term" value="F:DNA binding"/>
    <property type="evidence" value="ECO:0007669"/>
    <property type="project" value="UniProtKB-UniRule"/>
</dbReference>
<keyword evidence="1 2" id="KW-0238">DNA-binding</keyword>
<proteinExistence type="predicted"/>
<name>A0A480AWJ7_9BURK</name>
<reference evidence="6" key="1">
    <citation type="submission" date="2019-03" db="EMBL/GenBank/DDBJ databases">
        <title>Aquabacterium pictum sp.nov., the first bacteriochlorophyll a-containing freshwater bacterium in the genus Aquabacterium of the class Betaproteobacteria.</title>
        <authorList>
            <person name="Hirose S."/>
            <person name="Tank M."/>
            <person name="Hara E."/>
            <person name="Tamaki H."/>
            <person name="Takaichi S."/>
            <person name="Haruta S."/>
            <person name="Hanada S."/>
        </authorList>
    </citation>
    <scope>NUCLEOTIDE SEQUENCE [LARGE SCALE GENOMIC DNA]</scope>
    <source>
        <strain evidence="6">W35</strain>
    </source>
</reference>
<dbReference type="EMBL" id="BJCL01000008">
    <property type="protein sequence ID" value="GCL64165.1"/>
    <property type="molecule type" value="Genomic_DNA"/>
</dbReference>
<dbReference type="Gene3D" id="1.10.357.10">
    <property type="entry name" value="Tetracycline Repressor, domain 2"/>
    <property type="match status" value="1"/>
</dbReference>
<dbReference type="InterPro" id="IPR050624">
    <property type="entry name" value="HTH-type_Tx_Regulator"/>
</dbReference>
<evidence type="ECO:0000313" key="5">
    <source>
        <dbReference type="EMBL" id="GCL64165.1"/>
    </source>
</evidence>
<dbReference type="InterPro" id="IPR009057">
    <property type="entry name" value="Homeodomain-like_sf"/>
</dbReference>
<dbReference type="Proteomes" id="UP000301751">
    <property type="component" value="Unassembled WGS sequence"/>
</dbReference>
<feature type="domain" description="HTH tetR-type" evidence="4">
    <location>
        <begin position="23"/>
        <end position="83"/>
    </location>
</feature>
<sequence length="235" mass="27009">MPDAKTPAPADKPTAKSAAKKPRRTAERILEVTLDLFNRFGEPNVSTTLISAELGISPGNLYYHYPAKDELINALFDRYERGLTDLLHAADNVRNVEDAWLFFHMLFELIWQYRFLYRDLNDLLSKNRRLETHFQFVLKNKSRAVAQVLDGLTRGSSLRIDRRESETVASAMVVVLTYWLSYEYVRDPRRALEPESAAAALSRGAYHVLSLLMPYLEPQSREHLFQIAGAYRSND</sequence>
<dbReference type="SUPFAM" id="SSF46689">
    <property type="entry name" value="Homeodomain-like"/>
    <property type="match status" value="1"/>
</dbReference>
<dbReference type="PROSITE" id="PS50977">
    <property type="entry name" value="HTH_TETR_2"/>
    <property type="match status" value="1"/>
</dbReference>
<dbReference type="Pfam" id="PF00440">
    <property type="entry name" value="TetR_N"/>
    <property type="match status" value="1"/>
</dbReference>
<evidence type="ECO:0000256" key="2">
    <source>
        <dbReference type="PROSITE-ProRule" id="PRU00335"/>
    </source>
</evidence>
<accession>A0A480AWJ7</accession>
<evidence type="ECO:0000313" key="6">
    <source>
        <dbReference type="Proteomes" id="UP000301751"/>
    </source>
</evidence>
<dbReference type="RefSeq" id="WP_137733892.1">
    <property type="nucleotide sequence ID" value="NZ_BJCL01000008.1"/>
</dbReference>
<comment type="caution">
    <text evidence="5">The sequence shown here is derived from an EMBL/GenBank/DDBJ whole genome shotgun (WGS) entry which is preliminary data.</text>
</comment>
<dbReference type="OrthoDB" id="8770705at2"/>
<dbReference type="PANTHER" id="PTHR43479">
    <property type="entry name" value="ACREF/ENVCD OPERON REPRESSOR-RELATED"/>
    <property type="match status" value="1"/>
</dbReference>
<dbReference type="InterPro" id="IPR025722">
    <property type="entry name" value="TetR"/>
</dbReference>
<dbReference type="Pfam" id="PF13972">
    <property type="entry name" value="TetR"/>
    <property type="match status" value="1"/>
</dbReference>
<evidence type="ECO:0000259" key="4">
    <source>
        <dbReference type="PROSITE" id="PS50977"/>
    </source>
</evidence>
<keyword evidence="6" id="KW-1185">Reference proteome</keyword>
<evidence type="ECO:0000256" key="1">
    <source>
        <dbReference type="ARBA" id="ARBA00023125"/>
    </source>
</evidence>
<dbReference type="PANTHER" id="PTHR43479:SF12">
    <property type="entry name" value="TRANSCRIPTIONAL REGULATORY PROTEIN"/>
    <property type="match status" value="1"/>
</dbReference>
<dbReference type="PRINTS" id="PR00455">
    <property type="entry name" value="HTHTETR"/>
</dbReference>
<feature type="compositionally biased region" description="Low complexity" evidence="3">
    <location>
        <begin position="1"/>
        <end position="17"/>
    </location>
</feature>
<dbReference type="AlphaFoldDB" id="A0A480AWJ7"/>
<organism evidence="5 6">
    <name type="scientific">Pseudaquabacterium pictum</name>
    <dbReference type="NCBI Taxonomy" id="2315236"/>
    <lineage>
        <taxon>Bacteria</taxon>
        <taxon>Pseudomonadati</taxon>
        <taxon>Pseudomonadota</taxon>
        <taxon>Betaproteobacteria</taxon>
        <taxon>Burkholderiales</taxon>
        <taxon>Sphaerotilaceae</taxon>
        <taxon>Pseudaquabacterium</taxon>
    </lineage>
</organism>